<accession>T1C2L8</accession>
<feature type="non-terminal residue" evidence="1">
    <location>
        <position position="1"/>
    </location>
</feature>
<comment type="caution">
    <text evidence="1">The sequence shown here is derived from an EMBL/GenBank/DDBJ whole genome shotgun (WGS) entry which is preliminary data.</text>
</comment>
<sequence>FVWPTFRQTTEEVINGFEEAWRFFGGIFPIVIPDNLSAVVTKADKLVPRFNDTFLEYAQSRRFFIDTARVATPT</sequence>
<feature type="non-terminal residue" evidence="1">
    <location>
        <position position="74"/>
    </location>
</feature>
<organism evidence="1">
    <name type="scientific">mine drainage metagenome</name>
    <dbReference type="NCBI Taxonomy" id="410659"/>
    <lineage>
        <taxon>unclassified sequences</taxon>
        <taxon>metagenomes</taxon>
        <taxon>ecological metagenomes</taxon>
    </lineage>
</organism>
<proteinExistence type="predicted"/>
<reference evidence="1" key="2">
    <citation type="journal article" date="2014" name="ISME J.">
        <title>Microbial stratification in low pH oxic and suboxic macroscopic growths along an acid mine drainage.</title>
        <authorList>
            <person name="Mendez-Garcia C."/>
            <person name="Mesa V."/>
            <person name="Sprenger R.R."/>
            <person name="Richter M."/>
            <person name="Diez M.S."/>
            <person name="Solano J."/>
            <person name="Bargiela R."/>
            <person name="Golyshina O.V."/>
            <person name="Manteca A."/>
            <person name="Ramos J.L."/>
            <person name="Gallego J.R."/>
            <person name="Llorente I."/>
            <person name="Martins Dos Santos V.A."/>
            <person name="Jensen O.N."/>
            <person name="Pelaez A.I."/>
            <person name="Sanchez J."/>
            <person name="Ferrer M."/>
        </authorList>
    </citation>
    <scope>NUCLEOTIDE SEQUENCE</scope>
</reference>
<name>T1C2L8_9ZZZZ</name>
<dbReference type="EMBL" id="AUZY01001363">
    <property type="protein sequence ID" value="EQD75103.1"/>
    <property type="molecule type" value="Genomic_DNA"/>
</dbReference>
<dbReference type="AlphaFoldDB" id="T1C2L8"/>
<evidence type="ECO:0008006" key="2">
    <source>
        <dbReference type="Google" id="ProtNLM"/>
    </source>
</evidence>
<reference evidence="1" key="1">
    <citation type="submission" date="2013-08" db="EMBL/GenBank/DDBJ databases">
        <authorList>
            <person name="Mendez C."/>
            <person name="Richter M."/>
            <person name="Ferrer M."/>
            <person name="Sanchez J."/>
        </authorList>
    </citation>
    <scope>NUCLEOTIDE SEQUENCE</scope>
</reference>
<protein>
    <recommendedName>
        <fullName evidence="2">Transposase</fullName>
    </recommendedName>
</protein>
<evidence type="ECO:0000313" key="1">
    <source>
        <dbReference type="EMBL" id="EQD75103.1"/>
    </source>
</evidence>
<gene>
    <name evidence="1" type="ORF">B1B_02308</name>
</gene>